<proteinExistence type="predicted"/>
<reference evidence="1 3" key="1">
    <citation type="submission" date="2015-10" db="EMBL/GenBank/DDBJ databases">
        <title>The cercosporin biosynthetic gene cluster was horizontally transferred to several fungal lineages and shown to be expanded in Cercospora beticola based on microsynteny with recipient genomes.</title>
        <authorList>
            <person name="De Jonge R."/>
            <person name="Ebert M.K."/>
            <person name="Suttle J.C."/>
            <person name="Jurick Ii W.M."/>
            <person name="Secor G.A."/>
            <person name="Thomma B.P."/>
            <person name="Van De Peer Y."/>
            <person name="Bolton M.D."/>
        </authorList>
    </citation>
    <scope>NUCLEOTIDE SEQUENCE [LARGE SCALE GENOMIC DNA]</scope>
    <source>
        <strain evidence="1 3">09-40</strain>
    </source>
</reference>
<evidence type="ECO:0000313" key="1">
    <source>
        <dbReference type="EMBL" id="PIA89393.1"/>
    </source>
</evidence>
<dbReference type="Proteomes" id="UP001302367">
    <property type="component" value="Chromosome 10"/>
</dbReference>
<sequence>MTKTSRSTVYTYRPRKLLSKGAVVTRSGRASTRFRIGVLTQHKPQPTIAPATPKMERPDTLRRLCTTVITFFTRHEVPMVDREEDDEKLTWILTRARKGGSSKPECVYVRQQRSPGQHLDVLDAGKGKLKSLDTERICSALGRAATSIAGSYTAASNSTRTTFQSNERHRIAIT</sequence>
<dbReference type="AlphaFoldDB" id="A0A2G5HAT4"/>
<dbReference type="EMBL" id="LKMD01000108">
    <property type="protein sequence ID" value="PIA89393.1"/>
    <property type="molecule type" value="Genomic_DNA"/>
</dbReference>
<protein>
    <submittedName>
        <fullName evidence="1">Uncharacterized protein</fullName>
    </submittedName>
</protein>
<evidence type="ECO:0000313" key="2">
    <source>
        <dbReference type="EMBL" id="WPB08505.1"/>
    </source>
</evidence>
<evidence type="ECO:0000313" key="3">
    <source>
        <dbReference type="Proteomes" id="UP000230605"/>
    </source>
</evidence>
<keyword evidence="4" id="KW-1185">Reference proteome</keyword>
<dbReference type="Proteomes" id="UP000230605">
    <property type="component" value="Chromosome 5"/>
</dbReference>
<reference evidence="2 4" key="2">
    <citation type="submission" date="2023-09" db="EMBL/GenBank/DDBJ databases">
        <title>Complete-Gapless Cercospora beticola genome.</title>
        <authorList>
            <person name="Wyatt N.A."/>
            <person name="Spanner R.E."/>
            <person name="Bolton M.D."/>
        </authorList>
    </citation>
    <scope>NUCLEOTIDE SEQUENCE [LARGE SCALE GENOMIC DNA]</scope>
    <source>
        <strain evidence="2">Cb09-40</strain>
    </source>
</reference>
<dbReference type="EMBL" id="CP134193">
    <property type="protein sequence ID" value="WPB08505.1"/>
    <property type="molecule type" value="Genomic_DNA"/>
</dbReference>
<gene>
    <name evidence="1" type="ORF">CB0940_07950</name>
    <name evidence="2" type="ORF">RHO25_013171</name>
</gene>
<organism evidence="1 3">
    <name type="scientific">Cercospora beticola</name>
    <name type="common">Sugarbeet leaf spot fungus</name>
    <dbReference type="NCBI Taxonomy" id="122368"/>
    <lineage>
        <taxon>Eukaryota</taxon>
        <taxon>Fungi</taxon>
        <taxon>Dikarya</taxon>
        <taxon>Ascomycota</taxon>
        <taxon>Pezizomycotina</taxon>
        <taxon>Dothideomycetes</taxon>
        <taxon>Dothideomycetidae</taxon>
        <taxon>Mycosphaerellales</taxon>
        <taxon>Mycosphaerellaceae</taxon>
        <taxon>Cercospora</taxon>
    </lineage>
</organism>
<accession>A0A2G5HAT4</accession>
<evidence type="ECO:0000313" key="4">
    <source>
        <dbReference type="Proteomes" id="UP001302367"/>
    </source>
</evidence>
<name>A0A2G5HAT4_CERBT</name>